<organism evidence="27 28">
    <name type="scientific">Simkania negevensis (strain ATCC VR-1471 / DSM 27360 / Z)</name>
    <dbReference type="NCBI Taxonomy" id="331113"/>
    <lineage>
        <taxon>Bacteria</taxon>
        <taxon>Pseudomonadati</taxon>
        <taxon>Chlamydiota</taxon>
        <taxon>Chlamydiia</taxon>
        <taxon>Parachlamydiales</taxon>
        <taxon>Simkaniaceae</taxon>
        <taxon>Simkania</taxon>
    </lineage>
</organism>
<keyword evidence="6 25" id="KW-0472">Membrane</keyword>
<evidence type="ECO:0000256" key="12">
    <source>
        <dbReference type="ARBA" id="ARBA00044891"/>
    </source>
</evidence>
<comment type="subunit">
    <text evidence="24">Homodimer. Interacts with lysosomal protein GLMP (via lumenal domain); the interaction starts while both proteins are still in the endoplasmic reticulum and is required for stabilization of MFSD1 in lysosomes but has no direct effect on its targeting to lysosomes or transporter activity.</text>
</comment>
<comment type="catalytic activity">
    <reaction evidence="12">
        <text>L-lysyl-L-alpha-amino acid(out) = L-lysyl-L-alpha-amino acid(in)</text>
        <dbReference type="Rhea" id="RHEA:79387"/>
        <dbReference type="ChEBI" id="CHEBI:229965"/>
    </reaction>
</comment>
<evidence type="ECO:0000256" key="10">
    <source>
        <dbReference type="ARBA" id="ARBA00044881"/>
    </source>
</evidence>
<comment type="function">
    <text evidence="23">Lysosomal dipeptide uniporter that selectively exports lysine, arginine or histidine-containing dipeptides with a net positive charge from the lysosome lumen into the cytosol. Could play a role in a specific type of protein O-glycosylation indirectly regulating macrophages migration and tissue invasion. Also essential for liver homeostasis.</text>
</comment>
<feature type="transmembrane region" description="Helical" evidence="25">
    <location>
        <begin position="345"/>
        <end position="367"/>
    </location>
</feature>
<accession>F8L4Z1</accession>
<comment type="similarity">
    <text evidence="2">Belongs to the major facilitator superfamily.</text>
</comment>
<dbReference type="SUPFAM" id="SSF103473">
    <property type="entry name" value="MFS general substrate transporter"/>
    <property type="match status" value="1"/>
</dbReference>
<name>F8L4Z1_SIMNZ</name>
<evidence type="ECO:0000256" key="23">
    <source>
        <dbReference type="ARBA" id="ARBA00045709"/>
    </source>
</evidence>
<sequence>MKKGSAMSWWIWTLTVVFLFYEFFIRVFPTAMVTELMAAFSVTAGTLGTLSAFYFYAYAPMQIPVGILMDRFGARKLLTFASLICALGSFMFALSPHLPMAELGRLLMGIGSAFGFVGMVYVSSHWFPADKLALLVGLGNSIGMLGAVGAEGPLTLTVASIGWRYTLHIFGIFGVILAFAIYLFIRREPQRMKRGEGKHATLKLVHKLKMVCSNYKTYLNAVIALLYYMTTAGFASLWGIPFLVQKYGMEKTLAGYAVSMIFVGWIVGGPLIGLVSDRFSKRKPLLFGSLILTAASIVPVIYVDNLFTEALFFLLFFVGFFSSAQLLHFSLAIELNPIEAKGTSIAMTNFIVAVGSSIIQPLLGYLLDLGWDGVMKNGVPFYSASDYRQAMVVFPITLLLALFLLLFLKERKHQKEKIAEMIGLD</sequence>
<evidence type="ECO:0000256" key="3">
    <source>
        <dbReference type="ARBA" id="ARBA00022448"/>
    </source>
</evidence>
<evidence type="ECO:0000256" key="25">
    <source>
        <dbReference type="SAM" id="Phobius"/>
    </source>
</evidence>
<evidence type="ECO:0000256" key="4">
    <source>
        <dbReference type="ARBA" id="ARBA00022692"/>
    </source>
</evidence>
<dbReference type="GO" id="GO:0005765">
    <property type="term" value="C:lysosomal membrane"/>
    <property type="evidence" value="ECO:0007669"/>
    <property type="project" value="UniProtKB-SubCell"/>
</dbReference>
<dbReference type="InterPro" id="IPR052187">
    <property type="entry name" value="MFSD1"/>
</dbReference>
<evidence type="ECO:0000256" key="16">
    <source>
        <dbReference type="ARBA" id="ARBA00044900"/>
    </source>
</evidence>
<dbReference type="PANTHER" id="PTHR23512:SF3">
    <property type="entry name" value="MAJOR FACILITATOR SUPERFAMILY DOMAIN-CONTAINING PROTEIN 1"/>
    <property type="match status" value="1"/>
</dbReference>
<feature type="transmembrane region" description="Helical" evidence="25">
    <location>
        <begin position="6"/>
        <end position="24"/>
    </location>
</feature>
<feature type="transmembrane region" description="Helical" evidence="25">
    <location>
        <begin position="217"/>
        <end position="241"/>
    </location>
</feature>
<proteinExistence type="inferred from homology"/>
<keyword evidence="4 25" id="KW-0812">Transmembrane</keyword>
<dbReference type="InterPro" id="IPR005828">
    <property type="entry name" value="MFS_sugar_transport-like"/>
</dbReference>
<dbReference type="GO" id="GO:0022857">
    <property type="term" value="F:transmembrane transporter activity"/>
    <property type="evidence" value="ECO:0007669"/>
    <property type="project" value="InterPro"/>
</dbReference>
<comment type="catalytic activity">
    <reaction evidence="19">
        <text>L-alanyl-L-lysine(out) = L-alanyl-L-lysine(in)</text>
        <dbReference type="Rhea" id="RHEA:79415"/>
        <dbReference type="ChEBI" id="CHEBI:192470"/>
    </reaction>
</comment>
<comment type="catalytic activity">
    <reaction evidence="9">
        <text>L-histidyl-glycine(out) = L-histidyl-glycine(in)</text>
        <dbReference type="Rhea" id="RHEA:79395"/>
        <dbReference type="ChEBI" id="CHEBI:229957"/>
    </reaction>
</comment>
<evidence type="ECO:0000313" key="28">
    <source>
        <dbReference type="Proteomes" id="UP000000496"/>
    </source>
</evidence>
<comment type="catalytic activity">
    <reaction evidence="16">
        <text>L-lysyl-L-lysine(out) = L-lysyl-L-lysine(in)</text>
        <dbReference type="Rhea" id="RHEA:79403"/>
        <dbReference type="ChEBI" id="CHEBI:229956"/>
    </reaction>
</comment>
<evidence type="ECO:0000256" key="2">
    <source>
        <dbReference type="ARBA" id="ARBA00008335"/>
    </source>
</evidence>
<dbReference type="PANTHER" id="PTHR23512">
    <property type="entry name" value="MAJOR FACILITATOR SUPERFAMILY DOMAIN-CONTAINING PROTEIN 1"/>
    <property type="match status" value="1"/>
</dbReference>
<evidence type="ECO:0000256" key="24">
    <source>
        <dbReference type="ARBA" id="ARBA00046376"/>
    </source>
</evidence>
<dbReference type="Gene3D" id="1.20.1250.20">
    <property type="entry name" value="MFS general substrate transporter like domains"/>
    <property type="match status" value="2"/>
</dbReference>
<comment type="catalytic activity">
    <reaction evidence="8">
        <text>L-lysyl-L-alanine(out) = L-lysyl-L-alanine(in)</text>
        <dbReference type="Rhea" id="RHEA:79399"/>
        <dbReference type="ChEBI" id="CHEBI:229954"/>
    </reaction>
</comment>
<keyword evidence="5 25" id="KW-1133">Transmembrane helix</keyword>
<dbReference type="PROSITE" id="PS50524">
    <property type="entry name" value="RDRP_DSRNA_BIR"/>
    <property type="match status" value="1"/>
</dbReference>
<comment type="catalytic activity">
    <reaction evidence="13">
        <text>L-alpha-aminoacyl-L-lysine(out) = L-alpha-aminoacyl-L-lysine(in)</text>
        <dbReference type="Rhea" id="RHEA:79383"/>
        <dbReference type="ChEBI" id="CHEBI:229966"/>
    </reaction>
</comment>
<feature type="transmembrane region" description="Helical" evidence="25">
    <location>
        <begin position="77"/>
        <end position="94"/>
    </location>
</feature>
<dbReference type="STRING" id="331113.SNE_A12660"/>
<dbReference type="HOGENOM" id="CLU_001265_62_1_0"/>
<dbReference type="InterPro" id="IPR011701">
    <property type="entry name" value="MFS"/>
</dbReference>
<reference evidence="27 28" key="2">
    <citation type="journal article" date="2011" name="Mol. Biol. Evol.">
        <title>Unity in variety--the pan-genome of the Chlamydiae.</title>
        <authorList>
            <person name="Collingro A."/>
            <person name="Tischler P."/>
            <person name="Weinmaier T."/>
            <person name="Penz T."/>
            <person name="Heinz E."/>
            <person name="Brunham R.C."/>
            <person name="Read T.D."/>
            <person name="Bavoil P.M."/>
            <person name="Sachse K."/>
            <person name="Kahane S."/>
            <person name="Friedman M.G."/>
            <person name="Rattei T."/>
            <person name="Myers G.S."/>
            <person name="Horn M."/>
        </authorList>
    </citation>
    <scope>NUCLEOTIDE SEQUENCE [LARGE SCALE GENOMIC DNA]</scope>
    <source>
        <strain evidence="28">ATCC VR-1471 / Z</strain>
    </source>
</reference>
<protein>
    <recommendedName>
        <fullName evidence="21">Lysosomal dipeptide transporter MFSD1</fullName>
    </recommendedName>
    <alternativeName>
        <fullName evidence="22">Major facilitator superfamily domain-containing protein 1</fullName>
    </alternativeName>
</protein>
<evidence type="ECO:0000256" key="21">
    <source>
        <dbReference type="ARBA" id="ARBA00044985"/>
    </source>
</evidence>
<comment type="catalytic activity">
    <reaction evidence="15">
        <text>L-arginyl-L-alpha-amino acid(out) = L-arginyl-L-alpha-amino acid(in)</text>
        <dbReference type="Rhea" id="RHEA:79371"/>
        <dbReference type="ChEBI" id="CHEBI:84315"/>
    </reaction>
</comment>
<comment type="catalytic activity">
    <reaction evidence="14">
        <text>L-aspartyl-L-lysine(out) = L-aspartyl-L-lysine(in)</text>
        <dbReference type="Rhea" id="RHEA:79411"/>
        <dbReference type="ChEBI" id="CHEBI:229953"/>
    </reaction>
</comment>
<evidence type="ECO:0000256" key="14">
    <source>
        <dbReference type="ARBA" id="ARBA00044898"/>
    </source>
</evidence>
<feature type="domain" description="Major facilitator superfamily (MFS) profile" evidence="26">
    <location>
        <begin position="10"/>
        <end position="413"/>
    </location>
</feature>
<comment type="catalytic activity">
    <reaction evidence="17">
        <text>L-arginyl-glycine(out) = L-arginyl-glycine(in)</text>
        <dbReference type="Rhea" id="RHEA:79391"/>
        <dbReference type="ChEBI" id="CHEBI:229955"/>
    </reaction>
</comment>
<dbReference type="RefSeq" id="WP_013943610.1">
    <property type="nucleotide sequence ID" value="NC_015713.1"/>
</dbReference>
<evidence type="ECO:0000259" key="26">
    <source>
        <dbReference type="PROSITE" id="PS50850"/>
    </source>
</evidence>
<evidence type="ECO:0000256" key="20">
    <source>
        <dbReference type="ARBA" id="ARBA00044924"/>
    </source>
</evidence>
<evidence type="ECO:0000256" key="1">
    <source>
        <dbReference type="ARBA" id="ARBA00004155"/>
    </source>
</evidence>
<evidence type="ECO:0000256" key="13">
    <source>
        <dbReference type="ARBA" id="ARBA00044893"/>
    </source>
</evidence>
<feature type="transmembrane region" description="Helical" evidence="25">
    <location>
        <begin position="165"/>
        <end position="185"/>
    </location>
</feature>
<evidence type="ECO:0000256" key="19">
    <source>
        <dbReference type="ARBA" id="ARBA00044919"/>
    </source>
</evidence>
<evidence type="ECO:0000256" key="15">
    <source>
        <dbReference type="ARBA" id="ARBA00044899"/>
    </source>
</evidence>
<evidence type="ECO:0000256" key="22">
    <source>
        <dbReference type="ARBA" id="ARBA00045018"/>
    </source>
</evidence>
<dbReference type="EMBL" id="FR872582">
    <property type="protein sequence ID" value="CCB89143.1"/>
    <property type="molecule type" value="Genomic_DNA"/>
</dbReference>
<comment type="catalytic activity">
    <reaction evidence="11">
        <text>L-alpha-aminoacyl-L-histidine(out) = L-alpha-aminoacyl-L-histidine(in)</text>
        <dbReference type="Rhea" id="RHEA:79375"/>
        <dbReference type="ChEBI" id="CHEBI:229967"/>
    </reaction>
</comment>
<dbReference type="Pfam" id="PF00083">
    <property type="entry name" value="Sugar_tr"/>
    <property type="match status" value="1"/>
</dbReference>
<keyword evidence="3" id="KW-0813">Transport</keyword>
<feature type="transmembrane region" description="Helical" evidence="25">
    <location>
        <begin position="285"/>
        <end position="304"/>
    </location>
</feature>
<feature type="transmembrane region" description="Helical" evidence="25">
    <location>
        <begin position="106"/>
        <end position="127"/>
    </location>
</feature>
<dbReference type="PROSITE" id="PS50850">
    <property type="entry name" value="MFS"/>
    <property type="match status" value="1"/>
</dbReference>
<evidence type="ECO:0000256" key="17">
    <source>
        <dbReference type="ARBA" id="ARBA00044903"/>
    </source>
</evidence>
<dbReference type="AlphaFoldDB" id="F8L4Z1"/>
<evidence type="ECO:0000256" key="5">
    <source>
        <dbReference type="ARBA" id="ARBA00022989"/>
    </source>
</evidence>
<evidence type="ECO:0000256" key="6">
    <source>
        <dbReference type="ARBA" id="ARBA00023136"/>
    </source>
</evidence>
<feature type="transmembrane region" description="Helical" evidence="25">
    <location>
        <begin position="387"/>
        <end position="408"/>
    </location>
</feature>
<dbReference type="OrthoDB" id="6360at2"/>
<reference key="1">
    <citation type="journal article" date="2011" name="Mol. Biol. Evol.">
        <title>Unity in variety -- the pan-genome of the Chlamydiae.</title>
        <authorList>
            <person name="Collingro A."/>
            <person name="Tischler P."/>
            <person name="Weinmaier T."/>
            <person name="Penz T."/>
            <person name="Heinz E."/>
            <person name="Brunham R.C."/>
            <person name="Read T.D."/>
            <person name="Bavoil P.M."/>
            <person name="Sachse K."/>
            <person name="Kahane S."/>
            <person name="Friedman M.G."/>
            <person name="Rattei T."/>
            <person name="Myers G.S.A."/>
            <person name="Horn M."/>
        </authorList>
    </citation>
    <scope>NUCLEOTIDE SEQUENCE</scope>
    <source>
        <strain>Z</strain>
    </source>
</reference>
<dbReference type="KEGG" id="sng:SNE_A12660"/>
<keyword evidence="28" id="KW-1185">Reference proteome</keyword>
<dbReference type="Pfam" id="PF07690">
    <property type="entry name" value="MFS_1"/>
    <property type="match status" value="1"/>
</dbReference>
<keyword evidence="7" id="KW-0458">Lysosome</keyword>
<feature type="transmembrane region" description="Helical" evidence="25">
    <location>
        <begin position="36"/>
        <end position="57"/>
    </location>
</feature>
<evidence type="ECO:0000256" key="9">
    <source>
        <dbReference type="ARBA" id="ARBA00044878"/>
    </source>
</evidence>
<comment type="catalytic activity">
    <reaction evidence="20">
        <text>L-lysyl-glycine(out) = L-lysyl-glycine(in)</text>
        <dbReference type="Rhea" id="RHEA:79407"/>
        <dbReference type="ChEBI" id="CHEBI:191202"/>
    </reaction>
</comment>
<feature type="transmembrane region" description="Helical" evidence="25">
    <location>
        <begin position="310"/>
        <end position="333"/>
    </location>
</feature>
<feature type="transmembrane region" description="Helical" evidence="25">
    <location>
        <begin position="253"/>
        <end position="273"/>
    </location>
</feature>
<dbReference type="Proteomes" id="UP000000496">
    <property type="component" value="Chromosome gsn.131"/>
</dbReference>
<gene>
    <name evidence="27" type="ordered locus">SNE_A12660</name>
</gene>
<comment type="catalytic activity">
    <reaction evidence="18">
        <text>L-histidyl-L-alpha-amino acid(out) = L-histidyl-L-alpha-amino acid(in)</text>
        <dbReference type="Rhea" id="RHEA:79379"/>
        <dbReference type="ChEBI" id="CHEBI:229964"/>
    </reaction>
</comment>
<evidence type="ECO:0000256" key="7">
    <source>
        <dbReference type="ARBA" id="ARBA00023228"/>
    </source>
</evidence>
<evidence type="ECO:0000256" key="18">
    <source>
        <dbReference type="ARBA" id="ARBA00044912"/>
    </source>
</evidence>
<comment type="catalytic activity">
    <reaction evidence="10">
        <text>L-alpha-aminoacyl-L-arginine(out) = L-alpha-aminoacyl-L-arginine(in)</text>
        <dbReference type="Rhea" id="RHEA:79367"/>
        <dbReference type="ChEBI" id="CHEBI:229968"/>
    </reaction>
</comment>
<evidence type="ECO:0000256" key="8">
    <source>
        <dbReference type="ARBA" id="ARBA00044876"/>
    </source>
</evidence>
<dbReference type="InterPro" id="IPR020846">
    <property type="entry name" value="MFS_dom"/>
</dbReference>
<evidence type="ECO:0000256" key="11">
    <source>
        <dbReference type="ARBA" id="ARBA00044884"/>
    </source>
</evidence>
<dbReference type="eggNOG" id="COG2271">
    <property type="taxonomic scope" value="Bacteria"/>
</dbReference>
<evidence type="ECO:0000313" key="27">
    <source>
        <dbReference type="EMBL" id="CCB89143.1"/>
    </source>
</evidence>
<dbReference type="InterPro" id="IPR036259">
    <property type="entry name" value="MFS_trans_sf"/>
</dbReference>
<comment type="subcellular location">
    <subcellularLocation>
        <location evidence="1">Lysosome membrane</location>
        <topology evidence="1">Multi-pass membrane protein</topology>
    </subcellularLocation>
</comment>